<evidence type="ECO:0000256" key="6">
    <source>
        <dbReference type="ARBA" id="ARBA00022737"/>
    </source>
</evidence>
<feature type="signal peptide" evidence="16">
    <location>
        <begin position="1"/>
        <end position="22"/>
    </location>
</feature>
<keyword evidence="9 16" id="KW-1133">Transmembrane helix</keyword>
<dbReference type="PROSITE" id="PS50234">
    <property type="entry name" value="VWFA"/>
    <property type="match status" value="1"/>
</dbReference>
<dbReference type="Pfam" id="PF00092">
    <property type="entry name" value="VWA"/>
    <property type="match status" value="1"/>
</dbReference>
<evidence type="ECO:0000256" key="11">
    <source>
        <dbReference type="ARBA" id="ARBA00023136"/>
    </source>
</evidence>
<dbReference type="InterPro" id="IPR002035">
    <property type="entry name" value="VWF_A"/>
</dbReference>
<dbReference type="PROSITE" id="PS00242">
    <property type="entry name" value="INTEGRIN_ALPHA"/>
    <property type="match status" value="1"/>
</dbReference>
<feature type="region of interest" description="Disordered" evidence="17">
    <location>
        <begin position="1144"/>
        <end position="1167"/>
    </location>
</feature>
<dbReference type="InterPro" id="IPR028994">
    <property type="entry name" value="Integrin_alpha_N"/>
</dbReference>
<dbReference type="GO" id="GO:0005178">
    <property type="term" value="F:integrin binding"/>
    <property type="evidence" value="ECO:0007669"/>
    <property type="project" value="TreeGrafter"/>
</dbReference>
<dbReference type="Pfam" id="PF20805">
    <property type="entry name" value="Integrin_A_Ig_2"/>
    <property type="match status" value="1"/>
</dbReference>
<dbReference type="PRINTS" id="PR01185">
    <property type="entry name" value="INTEGRINA"/>
</dbReference>
<dbReference type="PANTHER" id="PTHR23220">
    <property type="entry name" value="INTEGRIN ALPHA"/>
    <property type="match status" value="1"/>
</dbReference>
<dbReference type="SUPFAM" id="SSF69179">
    <property type="entry name" value="Integrin domains"/>
    <property type="match status" value="2"/>
</dbReference>
<evidence type="ECO:0000313" key="20">
    <source>
        <dbReference type="RefSeq" id="XP_054850829.1"/>
    </source>
</evidence>
<evidence type="ECO:0000256" key="4">
    <source>
        <dbReference type="ARBA" id="ARBA00022723"/>
    </source>
</evidence>
<dbReference type="InterPro" id="IPR000413">
    <property type="entry name" value="Integrin_alpha"/>
</dbReference>
<keyword evidence="10 16" id="KW-0401">Integrin</keyword>
<keyword evidence="8 16" id="KW-0130">Cell adhesion</keyword>
<evidence type="ECO:0000256" key="5">
    <source>
        <dbReference type="ARBA" id="ARBA00022729"/>
    </source>
</evidence>
<evidence type="ECO:0000256" key="13">
    <source>
        <dbReference type="ARBA" id="ARBA00023170"/>
    </source>
</evidence>
<evidence type="ECO:0000256" key="14">
    <source>
        <dbReference type="ARBA" id="ARBA00023180"/>
    </source>
</evidence>
<dbReference type="Gene3D" id="3.40.50.410">
    <property type="entry name" value="von Willebrand factor, type A domain"/>
    <property type="match status" value="1"/>
</dbReference>
<dbReference type="GO" id="GO:0008305">
    <property type="term" value="C:integrin complex"/>
    <property type="evidence" value="ECO:0007669"/>
    <property type="project" value="InterPro"/>
</dbReference>
<dbReference type="SUPFAM" id="SSF69318">
    <property type="entry name" value="Integrin alpha N-terminal domain"/>
    <property type="match status" value="1"/>
</dbReference>
<dbReference type="GeneID" id="129340213"/>
<evidence type="ECO:0000256" key="12">
    <source>
        <dbReference type="ARBA" id="ARBA00023157"/>
    </source>
</evidence>
<organism evidence="19 20">
    <name type="scientific">Eublepharis macularius</name>
    <name type="common">Leopard gecko</name>
    <name type="synonym">Cyrtodactylus macularius</name>
    <dbReference type="NCBI Taxonomy" id="481883"/>
    <lineage>
        <taxon>Eukaryota</taxon>
        <taxon>Metazoa</taxon>
        <taxon>Chordata</taxon>
        <taxon>Craniata</taxon>
        <taxon>Vertebrata</taxon>
        <taxon>Euteleostomi</taxon>
        <taxon>Lepidosauria</taxon>
        <taxon>Squamata</taxon>
        <taxon>Bifurcata</taxon>
        <taxon>Gekkota</taxon>
        <taxon>Eublepharidae</taxon>
        <taxon>Eublepharinae</taxon>
        <taxon>Eublepharis</taxon>
    </lineage>
</organism>
<evidence type="ECO:0000313" key="19">
    <source>
        <dbReference type="Proteomes" id="UP001190640"/>
    </source>
</evidence>
<feature type="repeat" description="FG-GAP" evidence="15">
    <location>
        <begin position="453"/>
        <end position="513"/>
    </location>
</feature>
<dbReference type="SMART" id="SM00191">
    <property type="entry name" value="Int_alpha"/>
    <property type="match status" value="5"/>
</dbReference>
<keyword evidence="11 16" id="KW-0472">Membrane</keyword>
<dbReference type="GO" id="GO:0046872">
    <property type="term" value="F:metal ion binding"/>
    <property type="evidence" value="ECO:0007669"/>
    <property type="project" value="UniProtKB-KW"/>
</dbReference>
<dbReference type="InterPro" id="IPR013649">
    <property type="entry name" value="Integrin_alpha_Ig-like_1"/>
</dbReference>
<dbReference type="KEGG" id="emc:129340213"/>
<dbReference type="Gene3D" id="2.130.10.130">
    <property type="entry name" value="Integrin alpha, N-terminal"/>
    <property type="match status" value="2"/>
</dbReference>
<dbReference type="RefSeq" id="XP_054850829.1">
    <property type="nucleotide sequence ID" value="XM_054994854.1"/>
</dbReference>
<keyword evidence="6" id="KW-0677">Repeat</keyword>
<evidence type="ECO:0000256" key="8">
    <source>
        <dbReference type="ARBA" id="ARBA00022889"/>
    </source>
</evidence>
<comment type="similarity">
    <text evidence="2 16">Belongs to the integrin alpha chain family.</text>
</comment>
<dbReference type="Gene3D" id="1.20.5.930">
    <property type="entry name" value="Bicelle-embedded integrin alpha(iib) transmembrane segment"/>
    <property type="match status" value="1"/>
</dbReference>
<feature type="transmembrane region" description="Helical" evidence="16">
    <location>
        <begin position="1109"/>
        <end position="1129"/>
    </location>
</feature>
<keyword evidence="14" id="KW-0325">Glycoprotein</keyword>
<protein>
    <submittedName>
        <fullName evidence="20">Integrin alpha-X-like isoform X1</fullName>
    </submittedName>
</protein>
<feature type="domain" description="VWFA" evidence="18">
    <location>
        <begin position="159"/>
        <end position="341"/>
    </location>
</feature>
<evidence type="ECO:0000256" key="7">
    <source>
        <dbReference type="ARBA" id="ARBA00022837"/>
    </source>
</evidence>
<dbReference type="Pfam" id="PF08441">
    <property type="entry name" value="Integrin_A_Ig_1"/>
    <property type="match status" value="1"/>
</dbReference>
<comment type="subcellular location">
    <subcellularLocation>
        <location evidence="1 16">Membrane</location>
        <topology evidence="1 16">Single-pass type I membrane protein</topology>
    </subcellularLocation>
</comment>
<dbReference type="InterPro" id="IPR013519">
    <property type="entry name" value="Int_alpha_beta-p"/>
</dbReference>
<dbReference type="Proteomes" id="UP001190640">
    <property type="component" value="Chromosome 12"/>
</dbReference>
<dbReference type="InterPro" id="IPR032695">
    <property type="entry name" value="Integrin_dom_sf"/>
</dbReference>
<dbReference type="Gene3D" id="2.60.40.1510">
    <property type="entry name" value="ntegrin, alpha v. Chain A, domain 3"/>
    <property type="match status" value="1"/>
</dbReference>
<dbReference type="PROSITE" id="PS51470">
    <property type="entry name" value="FG_GAP"/>
    <property type="match status" value="3"/>
</dbReference>
<evidence type="ECO:0000256" key="17">
    <source>
        <dbReference type="SAM" id="MobiDB-lite"/>
    </source>
</evidence>
<dbReference type="Pfam" id="PF21520">
    <property type="entry name" value="ITGAX-like_Ig_3"/>
    <property type="match status" value="1"/>
</dbReference>
<feature type="repeat" description="FG-GAP" evidence="15">
    <location>
        <begin position="577"/>
        <end position="637"/>
    </location>
</feature>
<evidence type="ECO:0000256" key="9">
    <source>
        <dbReference type="ARBA" id="ARBA00022989"/>
    </source>
</evidence>
<evidence type="ECO:0000256" key="3">
    <source>
        <dbReference type="ARBA" id="ARBA00022692"/>
    </source>
</evidence>
<gene>
    <name evidence="20" type="primary">LOC129340213</name>
</gene>
<evidence type="ECO:0000259" key="18">
    <source>
        <dbReference type="PROSITE" id="PS50234"/>
    </source>
</evidence>
<dbReference type="PRINTS" id="PR00453">
    <property type="entry name" value="VWFADOMAIN"/>
</dbReference>
<dbReference type="Gene3D" id="2.60.40.1460">
    <property type="entry name" value="Integrin domains. Chain A, domain 2"/>
    <property type="match status" value="1"/>
</dbReference>
<dbReference type="InterPro" id="IPR018184">
    <property type="entry name" value="Integrin_alpha_C_CS"/>
</dbReference>
<dbReference type="SMART" id="SM00327">
    <property type="entry name" value="VWA"/>
    <property type="match status" value="1"/>
</dbReference>
<dbReference type="GO" id="GO:0007229">
    <property type="term" value="P:integrin-mediated signaling pathway"/>
    <property type="evidence" value="ECO:0007669"/>
    <property type="project" value="UniProtKB-KW"/>
</dbReference>
<dbReference type="GO" id="GO:0033627">
    <property type="term" value="P:cell adhesion mediated by integrin"/>
    <property type="evidence" value="ECO:0007669"/>
    <property type="project" value="TreeGrafter"/>
</dbReference>
<dbReference type="InterPro" id="IPR036465">
    <property type="entry name" value="vWFA_dom_sf"/>
</dbReference>
<keyword evidence="7" id="KW-0106">Calcium</keyword>
<dbReference type="GO" id="GO:0098609">
    <property type="term" value="P:cell-cell adhesion"/>
    <property type="evidence" value="ECO:0007669"/>
    <property type="project" value="TreeGrafter"/>
</dbReference>
<evidence type="ECO:0000256" key="15">
    <source>
        <dbReference type="PROSITE-ProRule" id="PRU00803"/>
    </source>
</evidence>
<dbReference type="GO" id="GO:0009897">
    <property type="term" value="C:external side of plasma membrane"/>
    <property type="evidence" value="ECO:0007669"/>
    <property type="project" value="TreeGrafter"/>
</dbReference>
<keyword evidence="3 16" id="KW-0812">Transmembrane</keyword>
<evidence type="ECO:0000256" key="10">
    <source>
        <dbReference type="ARBA" id="ARBA00023037"/>
    </source>
</evidence>
<dbReference type="InterPro" id="IPR048285">
    <property type="entry name" value="Integrin_alpha_Ig-like_2"/>
</dbReference>
<dbReference type="PANTHER" id="PTHR23220:SF118">
    <property type="entry name" value="INTEGRIN ALPHA-X"/>
    <property type="match status" value="1"/>
</dbReference>
<dbReference type="GO" id="GO:0007160">
    <property type="term" value="P:cell-matrix adhesion"/>
    <property type="evidence" value="ECO:0007669"/>
    <property type="project" value="TreeGrafter"/>
</dbReference>
<dbReference type="InterPro" id="IPR048633">
    <property type="entry name" value="ITGAX-like_Ig_3"/>
</dbReference>
<keyword evidence="5 16" id="KW-0732">Signal</keyword>
<reference evidence="20" key="1">
    <citation type="submission" date="2025-08" db="UniProtKB">
        <authorList>
            <consortium name="RefSeq"/>
        </authorList>
    </citation>
    <scope>IDENTIFICATION</scope>
    <source>
        <tissue evidence="20">Blood</tissue>
    </source>
</reference>
<accession>A0AA97K8D7</accession>
<dbReference type="Gene3D" id="2.60.40.1530">
    <property type="entry name" value="ntegrin, alpha v. Chain A, domain 4"/>
    <property type="match status" value="1"/>
</dbReference>
<name>A0AA97K8D7_EUBMA</name>
<proteinExistence type="inferred from homology"/>
<evidence type="ECO:0000256" key="1">
    <source>
        <dbReference type="ARBA" id="ARBA00004479"/>
    </source>
</evidence>
<feature type="chain" id="PRO_5041515205" evidence="16">
    <location>
        <begin position="23"/>
        <end position="1167"/>
    </location>
</feature>
<dbReference type="Pfam" id="PF01839">
    <property type="entry name" value="FG-GAP"/>
    <property type="match status" value="1"/>
</dbReference>
<dbReference type="AlphaFoldDB" id="A0AA97K8D7"/>
<dbReference type="SUPFAM" id="SSF53300">
    <property type="entry name" value="vWA-like"/>
    <property type="match status" value="1"/>
</dbReference>
<evidence type="ECO:0000256" key="2">
    <source>
        <dbReference type="ARBA" id="ARBA00008054"/>
    </source>
</evidence>
<sequence length="1167" mass="128661">MKLIVKAAFLLCSARCFLLTSAFSIDTKTQVIFGGETAAQFGYRVVQIRSNGVPWLIVSAPLLRNQTETLFRCSYDTEQCQPLQVPILQGENITSEISLGLSLAVDEASDSKLIACGPTWKRRCGRNDYLNGVCYIMNNFNQNLKEIRPAFQECISGVDAVILFDDSGSIRDSDFSIMLDFILKLMASVAEPDVRFAVVQFSSEPNIVVNFANYALLGGKVEEAIRRVKHRRGNTHTPTAIHFVANEVFTSAHGMRQQSKKLLIVLTDGVSNDKQFTFEAAKEATDKKGIIRYAIGVGTDFLTKKEARDELRDIASLPENVFSVRSFGGLHALQNELKEKIFAIEGTSGVSNGSSFQKEFSQGGFSMLLTPEHVVSGAVGAYDWAGGLEEESLGDHPQIRFINMSMSKTELKDSYLGYSVVLAHRGRFKFYVAGAPRFQHVGRVVIIESLKKRITSFIGGRQVGSYFGAELCSVDLDADGNTDLILIGAPLYYNRIQGGLVDVYSISDMGRLKHLQTLHGISGNRLGRFGSALSSLGDVSGDGLTDVAIGAPMEDEDRGAVYIFLGERDKLREEYSQRITAASLSPGLNFFGQSVQGRLDLSGDGLTDLAVGALGNAVLLRSRPVFTVISSLNFSPHSIPLDDPNCASGKVSGVGPRGSFSLCFSLKLISTKWSSGALQATISFDLLVDTLQSMPRLTLEKEARNISGTIHVGTVPICLNKTLQSQLCLDDTISPLVLQANFRVTEEPDTSARNLRPVLEPKTNLSTTIEVPFQQNCGSDDICTSDLRISFNFSGANGLKLTPSFILNLTVKLENAGETAYKAGLSFYYPPILSFQGASVLKSNWRLSPVCEMHGSERNTSVRHSSCRFSPRDLKEGTQAFLWLSFRFSRNDSWNEKFVSFTLRALSQNENNTLDDNEATEWLPVLHPVNVIVKGLESTTYLNFSTERPETKILTHVYEVRNLDVRSTPVNVTFDFPIRTTVGFFWNVTLSQSKMRNQFVCTHPAILHMANIEDSKEPPMSRCLGASVCTRVRCLIANLSRESIKFNFSGEFYRPQSDSKLQSQNLHLRSEASVVIDESRFFQNQPEEFHYSQINTEVEIISPFNPVPVIVGSTIGGLVLLAILVVVLYKFGFFKRNRVSEMDEAAAGQADPVEPTDPSPPQTATDS</sequence>
<keyword evidence="4" id="KW-0479">Metal-binding</keyword>
<keyword evidence="13 16" id="KW-0675">Receptor</keyword>
<keyword evidence="12" id="KW-1015">Disulfide bond</keyword>
<dbReference type="InterPro" id="IPR013517">
    <property type="entry name" value="FG-GAP"/>
</dbReference>
<keyword evidence="19" id="KW-1185">Reference proteome</keyword>
<feature type="repeat" description="FG-GAP" evidence="15">
    <location>
        <begin position="516"/>
        <end position="573"/>
    </location>
</feature>
<evidence type="ECO:0000256" key="16">
    <source>
        <dbReference type="RuleBase" id="RU003762"/>
    </source>
</evidence>